<sequence>MRIPLVGALAALLLLVSGCADGDDAGEDAPVSEDAASAETPVGADETSDGPADGPAESVQPSEAAAGTGRPAAGPDSEPDSVHVLVNKQNPLDPLDYTPDDLRHVDAPHEFEEAPLREEAAGAYEELHAAADEAGLELWATTAHRDYDFQQTLYEQRLFQDGAAAADRVSARPGHSEHQTGLAVDVADLQNRECYLRTCFGDTEQGRWLEVHAAEFGFIIRYPEGAEEITGFDYEPWHLRYVGEEAARAVTERGLTLEEYWDQPPAPDYENEYEPSTVD</sequence>
<organism evidence="4 5">
    <name type="scientific">Nesterenkonia lutea</name>
    <dbReference type="NCBI Taxonomy" id="272919"/>
    <lineage>
        <taxon>Bacteria</taxon>
        <taxon>Bacillati</taxon>
        <taxon>Actinomycetota</taxon>
        <taxon>Actinomycetes</taxon>
        <taxon>Micrococcales</taxon>
        <taxon>Micrococcaceae</taxon>
        <taxon>Nesterenkonia</taxon>
    </lineage>
</organism>
<dbReference type="SUPFAM" id="SSF55166">
    <property type="entry name" value="Hedgehog/DD-peptidase"/>
    <property type="match status" value="1"/>
</dbReference>
<dbReference type="InterPro" id="IPR003709">
    <property type="entry name" value="VanY-like_core_dom"/>
</dbReference>
<feature type="domain" description="D-alanyl-D-alanine carboxypeptidase-like core" evidence="3">
    <location>
        <begin position="116"/>
        <end position="243"/>
    </location>
</feature>
<feature type="compositionally biased region" description="Low complexity" evidence="1">
    <location>
        <begin position="64"/>
        <end position="75"/>
    </location>
</feature>
<accession>A0ABR9JEW0</accession>
<proteinExistence type="predicted"/>
<gene>
    <name evidence="4" type="ORF">H4W27_001426</name>
</gene>
<keyword evidence="4" id="KW-0121">Carboxypeptidase</keyword>
<dbReference type="InterPro" id="IPR058193">
    <property type="entry name" value="VanY/YodJ_core_dom"/>
</dbReference>
<feature type="region of interest" description="Disordered" evidence="1">
    <location>
        <begin position="23"/>
        <end position="82"/>
    </location>
</feature>
<dbReference type="RefSeq" id="WP_192595340.1">
    <property type="nucleotide sequence ID" value="NZ_BAAALJ010000024.1"/>
</dbReference>
<evidence type="ECO:0000256" key="2">
    <source>
        <dbReference type="SAM" id="SignalP"/>
    </source>
</evidence>
<dbReference type="EMBL" id="JADBED010000001">
    <property type="protein sequence ID" value="MBE1524308.1"/>
    <property type="molecule type" value="Genomic_DNA"/>
</dbReference>
<dbReference type="Pfam" id="PF02557">
    <property type="entry name" value="VanY"/>
    <property type="match status" value="1"/>
</dbReference>
<keyword evidence="4" id="KW-0378">Hydrolase</keyword>
<keyword evidence="5" id="KW-1185">Reference proteome</keyword>
<reference evidence="4 5" key="1">
    <citation type="submission" date="2020-10" db="EMBL/GenBank/DDBJ databases">
        <title>Sequencing the genomes of 1000 actinobacteria strains.</title>
        <authorList>
            <person name="Klenk H.-P."/>
        </authorList>
    </citation>
    <scope>NUCLEOTIDE SEQUENCE [LARGE SCALE GENOMIC DNA]</scope>
    <source>
        <strain evidence="4 5">DSM 15666</strain>
    </source>
</reference>
<evidence type="ECO:0000259" key="3">
    <source>
        <dbReference type="Pfam" id="PF02557"/>
    </source>
</evidence>
<comment type="caution">
    <text evidence="4">The sequence shown here is derived from an EMBL/GenBank/DDBJ whole genome shotgun (WGS) entry which is preliminary data.</text>
</comment>
<dbReference type="PANTHER" id="PTHR34385:SF1">
    <property type="entry name" value="PEPTIDOGLYCAN L-ALANYL-D-GLUTAMATE ENDOPEPTIDASE CWLK"/>
    <property type="match status" value="1"/>
</dbReference>
<dbReference type="CDD" id="cd14852">
    <property type="entry name" value="LD-carboxypeptidase"/>
    <property type="match status" value="1"/>
</dbReference>
<feature type="chain" id="PRO_5045400905" evidence="2">
    <location>
        <begin position="23"/>
        <end position="279"/>
    </location>
</feature>
<evidence type="ECO:0000313" key="4">
    <source>
        <dbReference type="EMBL" id="MBE1524308.1"/>
    </source>
</evidence>
<evidence type="ECO:0000313" key="5">
    <source>
        <dbReference type="Proteomes" id="UP000643525"/>
    </source>
</evidence>
<dbReference type="PROSITE" id="PS51257">
    <property type="entry name" value="PROKAR_LIPOPROTEIN"/>
    <property type="match status" value="1"/>
</dbReference>
<dbReference type="InterPro" id="IPR052179">
    <property type="entry name" value="DD-CPase-like"/>
</dbReference>
<dbReference type="Proteomes" id="UP000643525">
    <property type="component" value="Unassembled WGS sequence"/>
</dbReference>
<dbReference type="EC" id="3.4.16.4" evidence="4"/>
<dbReference type="Gene3D" id="3.30.1380.10">
    <property type="match status" value="1"/>
</dbReference>
<dbReference type="PANTHER" id="PTHR34385">
    <property type="entry name" value="D-ALANYL-D-ALANINE CARBOXYPEPTIDASE"/>
    <property type="match status" value="1"/>
</dbReference>
<dbReference type="GO" id="GO:0009002">
    <property type="term" value="F:serine-type D-Ala-D-Ala carboxypeptidase activity"/>
    <property type="evidence" value="ECO:0007669"/>
    <property type="project" value="UniProtKB-EC"/>
</dbReference>
<evidence type="ECO:0000256" key="1">
    <source>
        <dbReference type="SAM" id="MobiDB-lite"/>
    </source>
</evidence>
<keyword evidence="4" id="KW-0645">Protease</keyword>
<protein>
    <submittedName>
        <fullName evidence="4">D-alanyl-D-alanine carboxypeptidase</fullName>
        <ecNumber evidence="4">3.4.16.4</ecNumber>
    </submittedName>
</protein>
<feature type="signal peptide" evidence="2">
    <location>
        <begin position="1"/>
        <end position="22"/>
    </location>
</feature>
<dbReference type="InterPro" id="IPR009045">
    <property type="entry name" value="Zn_M74/Hedgehog-like"/>
</dbReference>
<name>A0ABR9JEW0_9MICC</name>
<keyword evidence="2" id="KW-0732">Signal</keyword>